<proteinExistence type="predicted"/>
<comment type="caution">
    <text evidence="1">The sequence shown here is derived from an EMBL/GenBank/DDBJ whole genome shotgun (WGS) entry which is preliminary data.</text>
</comment>
<dbReference type="Proteomes" id="UP001165308">
    <property type="component" value="Unassembled WGS sequence"/>
</dbReference>
<reference evidence="1" key="1">
    <citation type="submission" date="2022-05" db="EMBL/GenBank/DDBJ databases">
        <title>Halomonas geminus sp. nov. and Halomonas llamarensis sp. nov. isolated from high-altitude salars of the Atacama Desert.</title>
        <authorList>
            <person name="Hintersatz C."/>
            <person name="Rojas L.A."/>
            <person name="Wei T.-S."/>
            <person name="Kutschke S."/>
            <person name="Lehmann F."/>
            <person name="Jain R."/>
            <person name="Pollmann K."/>
        </authorList>
    </citation>
    <scope>NUCLEOTIDE SEQUENCE</scope>
    <source>
        <strain evidence="1">ATCHA</strain>
    </source>
</reference>
<accession>A0ABT0SRV0</accession>
<dbReference type="RefSeq" id="WP_250082072.1">
    <property type="nucleotide sequence ID" value="NZ_JAMJPJ010000016.1"/>
</dbReference>
<keyword evidence="2" id="KW-1185">Reference proteome</keyword>
<name>A0ABT0SRV0_9GAMM</name>
<sequence length="88" mass="10111">MNHPTPITLDPRPLRHWRALPEHHMPSLVNALVELNRLSRDLPSDHPITLAADRLRITVRDAWWADEVVTQMARTQHAADLSLLENAQ</sequence>
<protein>
    <submittedName>
        <fullName evidence="1">Uncharacterized protein</fullName>
    </submittedName>
</protein>
<gene>
    <name evidence="1" type="ORF">M8006_10840</name>
</gene>
<organism evidence="1 2">
    <name type="scientific">Halomonas llamarensis</name>
    <dbReference type="NCBI Taxonomy" id="2945104"/>
    <lineage>
        <taxon>Bacteria</taxon>
        <taxon>Pseudomonadati</taxon>
        <taxon>Pseudomonadota</taxon>
        <taxon>Gammaproteobacteria</taxon>
        <taxon>Oceanospirillales</taxon>
        <taxon>Halomonadaceae</taxon>
        <taxon>Halomonas</taxon>
    </lineage>
</organism>
<evidence type="ECO:0000313" key="1">
    <source>
        <dbReference type="EMBL" id="MCL7930466.1"/>
    </source>
</evidence>
<evidence type="ECO:0000313" key="2">
    <source>
        <dbReference type="Proteomes" id="UP001165308"/>
    </source>
</evidence>
<dbReference type="EMBL" id="JAMJPJ010000016">
    <property type="protein sequence ID" value="MCL7930466.1"/>
    <property type="molecule type" value="Genomic_DNA"/>
</dbReference>